<dbReference type="Pfam" id="PF01544">
    <property type="entry name" value="CorA"/>
    <property type="match status" value="1"/>
</dbReference>
<keyword evidence="4 5" id="KW-0472">Membrane</keyword>
<dbReference type="EMBL" id="CP069034">
    <property type="protein sequence ID" value="QRD01136.1"/>
    <property type="molecule type" value="Genomic_DNA"/>
</dbReference>
<proteinExistence type="predicted"/>
<protein>
    <submittedName>
        <fullName evidence="6">Uncharacterized protein</fullName>
    </submittedName>
</protein>
<comment type="subcellular location">
    <subcellularLocation>
        <location evidence="1">Membrane</location>
        <topology evidence="1">Multi-pass membrane protein</topology>
    </subcellularLocation>
</comment>
<evidence type="ECO:0000256" key="5">
    <source>
        <dbReference type="SAM" id="Phobius"/>
    </source>
</evidence>
<dbReference type="OrthoDB" id="5428055at2759"/>
<feature type="transmembrane region" description="Helical" evidence="5">
    <location>
        <begin position="507"/>
        <end position="529"/>
    </location>
</feature>
<accession>A0A7U2FDW8</accession>
<dbReference type="AlphaFoldDB" id="A0A7U2FDW8"/>
<evidence type="ECO:0000256" key="2">
    <source>
        <dbReference type="ARBA" id="ARBA00022692"/>
    </source>
</evidence>
<dbReference type="GO" id="GO:0046873">
    <property type="term" value="F:metal ion transmembrane transporter activity"/>
    <property type="evidence" value="ECO:0007669"/>
    <property type="project" value="InterPro"/>
</dbReference>
<dbReference type="InterPro" id="IPR045863">
    <property type="entry name" value="CorA_TM1_TM2"/>
</dbReference>
<keyword evidence="7" id="KW-1185">Reference proteome</keyword>
<dbReference type="InterPro" id="IPR002523">
    <property type="entry name" value="MgTranspt_CorA/ZnTranspt_ZntB"/>
</dbReference>
<evidence type="ECO:0000313" key="7">
    <source>
        <dbReference type="Proteomes" id="UP000663193"/>
    </source>
</evidence>
<evidence type="ECO:0000313" key="6">
    <source>
        <dbReference type="EMBL" id="QRD01136.1"/>
    </source>
</evidence>
<evidence type="ECO:0000256" key="3">
    <source>
        <dbReference type="ARBA" id="ARBA00022989"/>
    </source>
</evidence>
<dbReference type="Gene3D" id="1.20.58.340">
    <property type="entry name" value="Magnesium transport protein CorA, transmembrane region"/>
    <property type="match status" value="1"/>
</dbReference>
<reference evidence="7" key="1">
    <citation type="journal article" date="2021" name="BMC Genomics">
        <title>Chromosome-level genome assembly and manually-curated proteome of model necrotroph Parastagonospora nodorum Sn15 reveals a genome-wide trove of candidate effector homologs, and redundancy of virulence-related functions within an accessory chromosome.</title>
        <authorList>
            <person name="Bertazzoni S."/>
            <person name="Jones D.A.B."/>
            <person name="Phan H.T."/>
            <person name="Tan K.-C."/>
            <person name="Hane J.K."/>
        </authorList>
    </citation>
    <scope>NUCLEOTIDE SEQUENCE [LARGE SCALE GENOMIC DNA]</scope>
    <source>
        <strain evidence="7">SN15 / ATCC MYA-4574 / FGSC 10173)</strain>
    </source>
</reference>
<dbReference type="VEuPathDB" id="FungiDB:JI435_158190"/>
<keyword evidence="2 5" id="KW-0812">Transmembrane</keyword>
<gene>
    <name evidence="6" type="ORF">JI435_158190</name>
</gene>
<feature type="transmembrane region" description="Helical" evidence="5">
    <location>
        <begin position="476"/>
        <end position="495"/>
    </location>
</feature>
<evidence type="ECO:0000256" key="4">
    <source>
        <dbReference type="ARBA" id="ARBA00023136"/>
    </source>
</evidence>
<organism evidence="6 7">
    <name type="scientific">Phaeosphaeria nodorum (strain SN15 / ATCC MYA-4574 / FGSC 10173)</name>
    <name type="common">Glume blotch fungus</name>
    <name type="synonym">Parastagonospora nodorum</name>
    <dbReference type="NCBI Taxonomy" id="321614"/>
    <lineage>
        <taxon>Eukaryota</taxon>
        <taxon>Fungi</taxon>
        <taxon>Dikarya</taxon>
        <taxon>Ascomycota</taxon>
        <taxon>Pezizomycotina</taxon>
        <taxon>Dothideomycetes</taxon>
        <taxon>Pleosporomycetidae</taxon>
        <taxon>Pleosporales</taxon>
        <taxon>Pleosporineae</taxon>
        <taxon>Phaeosphaeriaceae</taxon>
        <taxon>Parastagonospora</taxon>
    </lineage>
</organism>
<dbReference type="Proteomes" id="UP000663193">
    <property type="component" value="Chromosome 12"/>
</dbReference>
<evidence type="ECO:0000256" key="1">
    <source>
        <dbReference type="ARBA" id="ARBA00004141"/>
    </source>
</evidence>
<keyword evidence="3 5" id="KW-1133">Transmembrane helix</keyword>
<name>A0A7U2FDW8_PHANO</name>
<dbReference type="GO" id="GO:0016020">
    <property type="term" value="C:membrane"/>
    <property type="evidence" value="ECO:0007669"/>
    <property type="project" value="UniProtKB-SubCell"/>
</dbReference>
<sequence length="533" mass="60884">MDDASFAYLSLLREYASRPLQGKALEYSGLYKAMVSQQAIHEERCRVSIVEFNEKGLRSITFTIYDEFKSYIDERVSKKSLRFVVLLEDLPIRLVCLLGSRLCIHPTIFARHYSTGDSSLISECIGDLPSIEQTRTKDGLEYESDDEALHEAAKKRSFTLRYPIAMPHLSATHHPDPLKCPPWLKPNKRLKDRSAYAQFVVERVLGTSSKRDKWDSRGDISELEGQVTYWFRTSPEGGYNALFLVDPCLKDPEHLALIDGNVPHATSRIIRYPELEDHQKVDISPNQCLWHPSASFTKYILHNDLLVHFSVAEACPGRNPLAITTFVRGFAVSKWIAQMNHIRRSYTHTRAALFSDELPDKLWPLCAKTPAEVVHHTAHWGANWREWIFESMVWYITDLSVYRQDVEANMRALGIDVNDLESYGFVGKREAQMWRVVHAQCTDLQDMFQQLTTLYTQVVALREAQASNMQAKSVRWLTLLGTFFVPLSVVAGIMSMGGEFLPGEPKFWVYITVVGPLLLLISLVLIVAARWGR</sequence>
<dbReference type="SUPFAM" id="SSF144083">
    <property type="entry name" value="Magnesium transport protein CorA, transmembrane region"/>
    <property type="match status" value="1"/>
</dbReference>